<name>A0AAV9WX61_9PEZI</name>
<evidence type="ECO:0000313" key="3">
    <source>
        <dbReference type="Proteomes" id="UP001365542"/>
    </source>
</evidence>
<dbReference type="EMBL" id="JAVHJO010000015">
    <property type="protein sequence ID" value="KAK6527662.1"/>
    <property type="molecule type" value="Genomic_DNA"/>
</dbReference>
<gene>
    <name evidence="2" type="ORF">TWF694_004642</name>
</gene>
<keyword evidence="1" id="KW-0732">Signal</keyword>
<feature type="signal peptide" evidence="1">
    <location>
        <begin position="1"/>
        <end position="23"/>
    </location>
</feature>
<evidence type="ECO:0000313" key="2">
    <source>
        <dbReference type="EMBL" id="KAK6527662.1"/>
    </source>
</evidence>
<feature type="chain" id="PRO_5043395955" evidence="1">
    <location>
        <begin position="24"/>
        <end position="333"/>
    </location>
</feature>
<evidence type="ECO:0000256" key="1">
    <source>
        <dbReference type="SAM" id="SignalP"/>
    </source>
</evidence>
<organism evidence="2 3">
    <name type="scientific">Orbilia ellipsospora</name>
    <dbReference type="NCBI Taxonomy" id="2528407"/>
    <lineage>
        <taxon>Eukaryota</taxon>
        <taxon>Fungi</taxon>
        <taxon>Dikarya</taxon>
        <taxon>Ascomycota</taxon>
        <taxon>Pezizomycotina</taxon>
        <taxon>Orbiliomycetes</taxon>
        <taxon>Orbiliales</taxon>
        <taxon>Orbiliaceae</taxon>
        <taxon>Orbilia</taxon>
    </lineage>
</organism>
<protein>
    <submittedName>
        <fullName evidence="2">Uncharacterized protein</fullName>
    </submittedName>
</protein>
<accession>A0AAV9WX61</accession>
<sequence>MGFHLNFKNIFSISLGLSSVVSAAVIPRDSPSYYTRNLNTITSIYQYTIYPNQLPIVAQATQESIPQLANLFSPTVAGRIQDIGNFTDFRTSIEYFFGLAPTPRAPKNGAISAIDITQFSSGCPSVAASTVVFTISVWDDTTKSYGEVLTYLKQSGFWHFNDQGQVDYYDLNIPALGDFTGILQGVDFSSQLVQLLATKEVCAGAQAACTGANTQYYPNNGVSVNSILKSLGISLLNLSLIQQLDLGSLDLGGLNCFAQLTKKPFGDFNKLWSDSVVCRVVHLMLAVIDPVDHCPHVGPTGGMKCVNYGYEDRLFLSDAALFGDVHRFVCPAS</sequence>
<keyword evidence="3" id="KW-1185">Reference proteome</keyword>
<dbReference type="Proteomes" id="UP001365542">
    <property type="component" value="Unassembled WGS sequence"/>
</dbReference>
<reference evidence="2 3" key="1">
    <citation type="submission" date="2019-10" db="EMBL/GenBank/DDBJ databases">
        <authorList>
            <person name="Palmer J.M."/>
        </authorList>
    </citation>
    <scope>NUCLEOTIDE SEQUENCE [LARGE SCALE GENOMIC DNA]</scope>
    <source>
        <strain evidence="2 3">TWF694</strain>
    </source>
</reference>
<proteinExistence type="predicted"/>
<dbReference type="AlphaFoldDB" id="A0AAV9WX61"/>
<comment type="caution">
    <text evidence="2">The sequence shown here is derived from an EMBL/GenBank/DDBJ whole genome shotgun (WGS) entry which is preliminary data.</text>
</comment>